<feature type="domain" description="HTH marR-type" evidence="9">
    <location>
        <begin position="11"/>
        <end position="144"/>
    </location>
</feature>
<evidence type="ECO:0000256" key="7">
    <source>
        <dbReference type="ARBA" id="ARBA00047188"/>
    </source>
</evidence>
<dbReference type="InterPro" id="IPR000835">
    <property type="entry name" value="HTH_MarR-typ"/>
</dbReference>
<evidence type="ECO:0000313" key="10">
    <source>
        <dbReference type="EMBL" id="WMN06664.1"/>
    </source>
</evidence>
<keyword evidence="2" id="KW-0963">Cytoplasm</keyword>
<dbReference type="Proteomes" id="UP001244443">
    <property type="component" value="Chromosome"/>
</dbReference>
<comment type="subcellular location">
    <subcellularLocation>
        <location evidence="1">Cytoplasm</location>
    </subcellularLocation>
</comment>
<dbReference type="FunFam" id="1.10.10.10:FF:000163">
    <property type="entry name" value="MarR family transcriptional regulator"/>
    <property type="match status" value="1"/>
</dbReference>
<dbReference type="InterPro" id="IPR036388">
    <property type="entry name" value="WH-like_DNA-bd_sf"/>
</dbReference>
<dbReference type="RefSeq" id="WP_308356560.1">
    <property type="nucleotide sequence ID" value="NZ_CP129970.2"/>
</dbReference>
<evidence type="ECO:0000256" key="8">
    <source>
        <dbReference type="ARBA" id="ARBA00047207"/>
    </source>
</evidence>
<dbReference type="SUPFAM" id="SSF46785">
    <property type="entry name" value="Winged helix' DNA-binding domain"/>
    <property type="match status" value="1"/>
</dbReference>
<evidence type="ECO:0000313" key="11">
    <source>
        <dbReference type="Proteomes" id="UP001244443"/>
    </source>
</evidence>
<dbReference type="InterPro" id="IPR036390">
    <property type="entry name" value="WH_DNA-bd_sf"/>
</dbReference>
<evidence type="ECO:0000259" key="9">
    <source>
        <dbReference type="PROSITE" id="PS50995"/>
    </source>
</evidence>
<accession>A0AA51RCN3</accession>
<evidence type="ECO:0000256" key="1">
    <source>
        <dbReference type="ARBA" id="ARBA00004496"/>
    </source>
</evidence>
<dbReference type="GO" id="GO:0003700">
    <property type="term" value="F:DNA-binding transcription factor activity"/>
    <property type="evidence" value="ECO:0007669"/>
    <property type="project" value="InterPro"/>
</dbReference>
<evidence type="ECO:0000256" key="4">
    <source>
        <dbReference type="ARBA" id="ARBA00023125"/>
    </source>
</evidence>
<dbReference type="SMART" id="SM00347">
    <property type="entry name" value="HTH_MARR"/>
    <property type="match status" value="1"/>
</dbReference>
<evidence type="ECO:0000256" key="6">
    <source>
        <dbReference type="ARBA" id="ARBA00046337"/>
    </source>
</evidence>
<dbReference type="AlphaFoldDB" id="A0AA51RCN3"/>
<dbReference type="PANTHER" id="PTHR42756">
    <property type="entry name" value="TRANSCRIPTIONAL REGULATOR, MARR"/>
    <property type="match status" value="1"/>
</dbReference>
<comment type="similarity">
    <text evidence="6">Belongs to the SarZ family.</text>
</comment>
<dbReference type="Gene3D" id="1.10.10.10">
    <property type="entry name" value="Winged helix-like DNA-binding domain superfamily/Winged helix DNA-binding domain"/>
    <property type="match status" value="1"/>
</dbReference>
<keyword evidence="5" id="KW-0804">Transcription</keyword>
<evidence type="ECO:0000256" key="3">
    <source>
        <dbReference type="ARBA" id="ARBA00023015"/>
    </source>
</evidence>
<evidence type="ECO:0000256" key="5">
    <source>
        <dbReference type="ARBA" id="ARBA00023163"/>
    </source>
</evidence>
<dbReference type="InterPro" id="IPR055166">
    <property type="entry name" value="Transc_reg_Sar_Rot_HTH"/>
</dbReference>
<gene>
    <name evidence="10" type="ORF">QYS48_33245</name>
</gene>
<organism evidence="10 11">
    <name type="scientific">Marivirga arenosa</name>
    <dbReference type="NCBI Taxonomy" id="3059076"/>
    <lineage>
        <taxon>Bacteria</taxon>
        <taxon>Pseudomonadati</taxon>
        <taxon>Bacteroidota</taxon>
        <taxon>Cytophagia</taxon>
        <taxon>Cytophagales</taxon>
        <taxon>Marivirgaceae</taxon>
        <taxon>Marivirga</taxon>
    </lineage>
</organism>
<dbReference type="Pfam" id="PF22381">
    <property type="entry name" value="Staph_reg_Sar_Rot"/>
    <property type="match status" value="1"/>
</dbReference>
<proteinExistence type="inferred from homology"/>
<sequence>MDDQFASLYLENQICFPLYAASRLTTKLYTPYLKELDITYPQYLVLLVLWQHNAQTVNKIGERLMLETNTLTPLLKRLEAKEFIKRTRSKEDERTVIVSLTKAGEKLKEKAVKIPEKIIGSFQDESVSEDEIVNFRDTLNKLIKTLDGKI</sequence>
<dbReference type="GO" id="GO:0003677">
    <property type="term" value="F:DNA binding"/>
    <property type="evidence" value="ECO:0007669"/>
    <property type="project" value="UniProtKB-KW"/>
</dbReference>
<dbReference type="GO" id="GO:0005737">
    <property type="term" value="C:cytoplasm"/>
    <property type="evidence" value="ECO:0007669"/>
    <property type="project" value="UniProtKB-SubCell"/>
</dbReference>
<reference evidence="10" key="1">
    <citation type="submission" date="2023-08" db="EMBL/GenBank/DDBJ databases">
        <title>Comparative genomics and taxonomic characterization of three novel marine species of genus Marivirga.</title>
        <authorList>
            <person name="Muhammad N."/>
            <person name="Kim S.-G."/>
        </authorList>
    </citation>
    <scope>NUCLEOTIDE SEQUENCE [LARGE SCALE GENOMIC DNA]</scope>
    <source>
        <strain evidence="10">ABR2-2</strain>
    </source>
</reference>
<name>A0AA51RCN3_9BACT</name>
<keyword evidence="4" id="KW-0238">DNA-binding</keyword>
<dbReference type="EMBL" id="CP129970">
    <property type="protein sequence ID" value="WMN06664.1"/>
    <property type="molecule type" value="Genomic_DNA"/>
</dbReference>
<dbReference type="PROSITE" id="PS50995">
    <property type="entry name" value="HTH_MARR_2"/>
    <property type="match status" value="1"/>
</dbReference>
<dbReference type="PANTHER" id="PTHR42756:SF1">
    <property type="entry name" value="TRANSCRIPTIONAL REPRESSOR OF EMRAB OPERON"/>
    <property type="match status" value="1"/>
</dbReference>
<dbReference type="PRINTS" id="PR00598">
    <property type="entry name" value="HTHMARR"/>
</dbReference>
<keyword evidence="11" id="KW-1185">Reference proteome</keyword>
<evidence type="ECO:0000256" key="2">
    <source>
        <dbReference type="ARBA" id="ARBA00022490"/>
    </source>
</evidence>
<keyword evidence="3" id="KW-0805">Transcription regulation</keyword>
<protein>
    <recommendedName>
        <fullName evidence="7">HTH-type transcriptional regulator SarZ</fullName>
    </recommendedName>
    <alternativeName>
        <fullName evidence="8">Staphylococcal accessory regulator Z</fullName>
    </alternativeName>
</protein>